<dbReference type="InterPro" id="IPR001463">
    <property type="entry name" value="Na/Ala_symport"/>
</dbReference>
<dbReference type="GO" id="GO:0005886">
    <property type="term" value="C:plasma membrane"/>
    <property type="evidence" value="ECO:0007669"/>
    <property type="project" value="UniProtKB-SubCell"/>
</dbReference>
<dbReference type="AlphaFoldDB" id="A0A116ND77"/>
<sequence>MLELFKAINNLIWGPPLLLLLVGTGVYLTLRLGVFQIGKLPTAFRLIFSSDQSGQGDVSSFAALCTALAATVGTGNIVGVATAITTGGPGALFWMWVAAFFGMATKYAEGFLAIKYRTKDANGQAAGGPMHYITLGMGKNWKPLAVFFAISGVLVALLGIGTFSQVNSITASLETSFGLAPQLVSIVTAISIAFFIFGGIEKISDVSTKVVPFMAILYILASITVLAVHWDQLLPTLALVFKSAFTPAAAMGGFVGATVKEAIQRGIARGVFSNESGLGSAPIAAAAAKSDNPVEQGLISMTGTFIDTLIICSLTGLSILVTGQWTTEGLAGAPLTQAAFATVFGNTGSIALTISLVLFAFTTILGWSYYGERCIEFLFGTKSILPYRLLFVAMVALGGFLKLDLIWTIADIVNGLMALPNLIALLALSPVIIKETRQYFAK</sequence>
<accession>A0A116ND77</accession>
<dbReference type="GO" id="GO:0005283">
    <property type="term" value="F:amino acid:sodium symporter activity"/>
    <property type="evidence" value="ECO:0007669"/>
    <property type="project" value="InterPro"/>
</dbReference>
<feature type="transmembrane region" description="Helical" evidence="9">
    <location>
        <begin position="178"/>
        <end position="198"/>
    </location>
</feature>
<keyword evidence="5 9" id="KW-0812">Transmembrane</keyword>
<dbReference type="Gene3D" id="1.20.1740.10">
    <property type="entry name" value="Amino acid/polyamine transporter I"/>
    <property type="match status" value="1"/>
</dbReference>
<dbReference type="FunFam" id="1.20.1740.10:FF:000004">
    <property type="entry name" value="Sodium:alanine symporter family protein"/>
    <property type="match status" value="1"/>
</dbReference>
<feature type="transmembrane region" description="Helical" evidence="9">
    <location>
        <begin position="91"/>
        <end position="108"/>
    </location>
</feature>
<dbReference type="RefSeq" id="WP_029945687.1">
    <property type="nucleotide sequence ID" value="NZ_CEFC01000127.1"/>
</dbReference>
<keyword evidence="6 9" id="KW-0769">Symport</keyword>
<keyword evidence="3 9" id="KW-0813">Transport</keyword>
<feature type="transmembrane region" description="Helical" evidence="9">
    <location>
        <begin position="416"/>
        <end position="433"/>
    </location>
</feature>
<evidence type="ECO:0000313" key="11">
    <source>
        <dbReference type="Proteomes" id="UP000074850"/>
    </source>
</evidence>
<evidence type="ECO:0000256" key="2">
    <source>
        <dbReference type="ARBA" id="ARBA00009261"/>
    </source>
</evidence>
<keyword evidence="4 9" id="KW-1003">Cell membrane</keyword>
<evidence type="ECO:0000256" key="1">
    <source>
        <dbReference type="ARBA" id="ARBA00004651"/>
    </source>
</evidence>
<dbReference type="PRINTS" id="PR00175">
    <property type="entry name" value="NAALASMPORT"/>
</dbReference>
<comment type="subcellular location">
    <subcellularLocation>
        <location evidence="1 9">Cell membrane</location>
        <topology evidence="1 9">Multi-pass membrane protein</topology>
    </subcellularLocation>
</comment>
<dbReference type="Proteomes" id="UP000074850">
    <property type="component" value="Unassembled WGS sequence"/>
</dbReference>
<reference evidence="10 11" key="1">
    <citation type="submission" date="2016-02" db="EMBL/GenBank/DDBJ databases">
        <authorList>
            <consortium name="Pathogen Informatics"/>
        </authorList>
    </citation>
    <scope>NUCLEOTIDE SEQUENCE [LARGE SCALE GENOMIC DNA]</scope>
    <source>
        <strain evidence="10 11">LSS64</strain>
    </source>
</reference>
<feature type="transmembrane region" description="Helical" evidence="9">
    <location>
        <begin position="389"/>
        <end position="410"/>
    </location>
</feature>
<protein>
    <submittedName>
        <fullName evidence="10">Na+/alanine symporter</fullName>
    </submittedName>
</protein>
<feature type="transmembrane region" description="Helical" evidence="9">
    <location>
        <begin position="305"/>
        <end position="327"/>
    </location>
</feature>
<evidence type="ECO:0000256" key="8">
    <source>
        <dbReference type="ARBA" id="ARBA00023136"/>
    </source>
</evidence>
<name>A0A116ND77_STRSU</name>
<evidence type="ECO:0000256" key="5">
    <source>
        <dbReference type="ARBA" id="ARBA00022692"/>
    </source>
</evidence>
<evidence type="ECO:0000256" key="9">
    <source>
        <dbReference type="RuleBase" id="RU363064"/>
    </source>
</evidence>
<organism evidence="10 11">
    <name type="scientific">Streptococcus suis</name>
    <dbReference type="NCBI Taxonomy" id="1307"/>
    <lineage>
        <taxon>Bacteria</taxon>
        <taxon>Bacillati</taxon>
        <taxon>Bacillota</taxon>
        <taxon>Bacilli</taxon>
        <taxon>Lactobacillales</taxon>
        <taxon>Streptococcaceae</taxon>
        <taxon>Streptococcus</taxon>
    </lineage>
</organism>
<evidence type="ECO:0000313" key="10">
    <source>
        <dbReference type="EMBL" id="CYV37068.1"/>
    </source>
</evidence>
<evidence type="ECO:0000256" key="4">
    <source>
        <dbReference type="ARBA" id="ARBA00022475"/>
    </source>
</evidence>
<dbReference type="PANTHER" id="PTHR30330">
    <property type="entry name" value="AGSS FAMILY TRANSPORTER, SODIUM-ALANINE"/>
    <property type="match status" value="1"/>
</dbReference>
<evidence type="ECO:0000256" key="6">
    <source>
        <dbReference type="ARBA" id="ARBA00022847"/>
    </source>
</evidence>
<gene>
    <name evidence="10" type="ORF">ERS132426_01339</name>
</gene>
<feature type="transmembrane region" description="Helical" evidence="9">
    <location>
        <begin position="61"/>
        <end position="85"/>
    </location>
</feature>
<comment type="similarity">
    <text evidence="2 9">Belongs to the alanine or glycine:cation symporter (AGCS) (TC 2.A.25) family.</text>
</comment>
<dbReference type="PROSITE" id="PS00873">
    <property type="entry name" value="NA_ALANINE_SYMP"/>
    <property type="match status" value="1"/>
</dbReference>
<dbReference type="PANTHER" id="PTHR30330:SF3">
    <property type="entry name" value="TRANSCRIPTIONAL REGULATOR, LRP FAMILY"/>
    <property type="match status" value="1"/>
</dbReference>
<feature type="transmembrane region" description="Helical" evidence="9">
    <location>
        <begin position="236"/>
        <end position="259"/>
    </location>
</feature>
<proteinExistence type="inferred from homology"/>
<keyword evidence="8 9" id="KW-0472">Membrane</keyword>
<dbReference type="Pfam" id="PF01235">
    <property type="entry name" value="Na_Ala_symp"/>
    <property type="match status" value="1"/>
</dbReference>
<feature type="transmembrane region" description="Helical" evidence="9">
    <location>
        <begin position="12"/>
        <end position="30"/>
    </location>
</feature>
<dbReference type="EMBL" id="FIHM01000028">
    <property type="protein sequence ID" value="CYV37068.1"/>
    <property type="molecule type" value="Genomic_DNA"/>
</dbReference>
<feature type="transmembrane region" description="Helical" evidence="9">
    <location>
        <begin position="347"/>
        <end position="369"/>
    </location>
</feature>
<evidence type="ECO:0000256" key="3">
    <source>
        <dbReference type="ARBA" id="ARBA00022448"/>
    </source>
</evidence>
<keyword evidence="7 9" id="KW-1133">Transmembrane helix</keyword>
<evidence type="ECO:0000256" key="7">
    <source>
        <dbReference type="ARBA" id="ARBA00022989"/>
    </source>
</evidence>
<feature type="transmembrane region" description="Helical" evidence="9">
    <location>
        <begin position="210"/>
        <end position="230"/>
    </location>
</feature>
<dbReference type="NCBIfam" id="TIGR00835">
    <property type="entry name" value="agcS"/>
    <property type="match status" value="1"/>
</dbReference>
<feature type="transmembrane region" description="Helical" evidence="9">
    <location>
        <begin position="144"/>
        <end position="166"/>
    </location>
</feature>